<keyword evidence="1" id="KW-0812">Transmembrane</keyword>
<gene>
    <name evidence="2" type="ORF">GCM10022252_76160</name>
</gene>
<comment type="caution">
    <text evidence="2">The sequence shown here is derived from an EMBL/GenBank/DDBJ whole genome shotgun (WGS) entry which is preliminary data.</text>
</comment>
<keyword evidence="1" id="KW-1133">Transmembrane helix</keyword>
<evidence type="ECO:0000313" key="2">
    <source>
        <dbReference type="EMBL" id="GAA4209516.1"/>
    </source>
</evidence>
<keyword evidence="1" id="KW-0472">Membrane</keyword>
<proteinExistence type="predicted"/>
<feature type="transmembrane region" description="Helical" evidence="1">
    <location>
        <begin position="7"/>
        <end position="26"/>
    </location>
</feature>
<dbReference type="RefSeq" id="WP_344923194.1">
    <property type="nucleotide sequence ID" value="NZ_BAABAQ010000020.1"/>
</dbReference>
<protein>
    <submittedName>
        <fullName evidence="2">Uncharacterized protein</fullName>
    </submittedName>
</protein>
<name>A0ABP8BL22_9ACTN</name>
<evidence type="ECO:0000313" key="3">
    <source>
        <dbReference type="Proteomes" id="UP001501251"/>
    </source>
</evidence>
<evidence type="ECO:0000256" key="1">
    <source>
        <dbReference type="SAM" id="Phobius"/>
    </source>
</evidence>
<dbReference type="EMBL" id="BAABAQ010000020">
    <property type="protein sequence ID" value="GAA4209516.1"/>
    <property type="molecule type" value="Genomic_DNA"/>
</dbReference>
<organism evidence="2 3">
    <name type="scientific">Streptosporangium oxazolinicum</name>
    <dbReference type="NCBI Taxonomy" id="909287"/>
    <lineage>
        <taxon>Bacteria</taxon>
        <taxon>Bacillati</taxon>
        <taxon>Actinomycetota</taxon>
        <taxon>Actinomycetes</taxon>
        <taxon>Streptosporangiales</taxon>
        <taxon>Streptosporangiaceae</taxon>
        <taxon>Streptosporangium</taxon>
    </lineage>
</organism>
<reference evidence="3" key="1">
    <citation type="journal article" date="2019" name="Int. J. Syst. Evol. Microbiol.">
        <title>The Global Catalogue of Microorganisms (GCM) 10K type strain sequencing project: providing services to taxonomists for standard genome sequencing and annotation.</title>
        <authorList>
            <consortium name="The Broad Institute Genomics Platform"/>
            <consortium name="The Broad Institute Genome Sequencing Center for Infectious Disease"/>
            <person name="Wu L."/>
            <person name="Ma J."/>
        </authorList>
    </citation>
    <scope>NUCLEOTIDE SEQUENCE [LARGE SCALE GENOMIC DNA]</scope>
    <source>
        <strain evidence="3">JCM 17388</strain>
    </source>
</reference>
<dbReference type="Proteomes" id="UP001501251">
    <property type="component" value="Unassembled WGS sequence"/>
</dbReference>
<keyword evidence="3" id="KW-1185">Reference proteome</keyword>
<sequence>MKGGQEFALYITVVTVALSIALALLCQERRRAAVLRRELARTRARLETLTGILAPIPEQLLAGKRPRLSPQDLATIAVLVEHDGPEGEQLLALEAAFHPNPNRQH</sequence>
<accession>A0ABP8BL22</accession>